<gene>
    <name evidence="1" type="ORF">ERS852551_02048</name>
</gene>
<dbReference type="Proteomes" id="UP000095765">
    <property type="component" value="Unassembled WGS sequence"/>
</dbReference>
<proteinExistence type="predicted"/>
<evidence type="ECO:0000313" key="2">
    <source>
        <dbReference type="Proteomes" id="UP000095765"/>
    </source>
</evidence>
<organism evidence="1 2">
    <name type="scientific">Anaerotruncus colihominis</name>
    <dbReference type="NCBI Taxonomy" id="169435"/>
    <lineage>
        <taxon>Bacteria</taxon>
        <taxon>Bacillati</taxon>
        <taxon>Bacillota</taxon>
        <taxon>Clostridia</taxon>
        <taxon>Eubacteriales</taxon>
        <taxon>Oscillospiraceae</taxon>
        <taxon>Anaerotruncus</taxon>
    </lineage>
</organism>
<evidence type="ECO:0000313" key="1">
    <source>
        <dbReference type="EMBL" id="CUP81689.1"/>
    </source>
</evidence>
<dbReference type="EMBL" id="CZBE01000013">
    <property type="protein sequence ID" value="CUP81689.1"/>
    <property type="molecule type" value="Genomic_DNA"/>
</dbReference>
<accession>A0A174RGY8</accession>
<sequence>MLTKPYYGWTDFSLEGTSVYGLSYLDDIAFEWLDQAIHGLETMLPFCVKGFLEPGRMLCTVSFWNCHIVIEDDEREPLKKESVINEYSHTSMIHFCKYLYSDISSNVGEWASFVDYPKVDTEQKRRQLLQKLEKSKQLISESEPSFGQDRCFL</sequence>
<protein>
    <submittedName>
        <fullName evidence="1">Uncharacterized protein</fullName>
    </submittedName>
</protein>
<dbReference type="RefSeq" id="WP_055245308.1">
    <property type="nucleotide sequence ID" value="NZ_CABIWA010000002.1"/>
</dbReference>
<dbReference type="OrthoDB" id="2086320at2"/>
<dbReference type="AlphaFoldDB" id="A0A174RGY8"/>
<reference evidence="1 2" key="1">
    <citation type="submission" date="2015-09" db="EMBL/GenBank/DDBJ databases">
        <authorList>
            <consortium name="Pathogen Informatics"/>
        </authorList>
    </citation>
    <scope>NUCLEOTIDE SEQUENCE [LARGE SCALE GENOMIC DNA]</scope>
    <source>
        <strain evidence="1 2">2789STDY5834939</strain>
    </source>
</reference>
<name>A0A174RGY8_9FIRM</name>